<dbReference type="NCBIfam" id="TIGR01131">
    <property type="entry name" value="ATP_synt_6_or_A"/>
    <property type="match status" value="1"/>
</dbReference>
<evidence type="ECO:0000256" key="3">
    <source>
        <dbReference type="ARBA" id="ARBA00022448"/>
    </source>
</evidence>
<evidence type="ECO:0000256" key="1">
    <source>
        <dbReference type="ARBA" id="ARBA00004141"/>
    </source>
</evidence>
<comment type="function">
    <text evidence="11 12">Key component of the proton channel; it plays a direct role in the translocation of protons across the membrane.</text>
</comment>
<keyword evidence="9 11" id="KW-0472">Membrane</keyword>
<evidence type="ECO:0000256" key="12">
    <source>
        <dbReference type="RuleBase" id="RU000483"/>
    </source>
</evidence>
<dbReference type="EMBL" id="JAFDVD010000009">
    <property type="protein sequence ID" value="MBM6400642.1"/>
    <property type="molecule type" value="Genomic_DNA"/>
</dbReference>
<sequence>MSPTVVSASWLPAAVATAEGGEGGFNTPGVANFWWPVIPFDGTGPWAVTRPALVLLLSVGLLAWFYVGATRKLTVVPSKNQFLVEGSYNFVRNTIGRDIIGSKDFLQFVPLLLTLFTLILVNNVFGIFPFIQFPTMSRVGIPIVLTLIVYITYHAVAIRRKHGVLPYFKSLIPPGLPGWLKPILFVLEFLTYFVIRPLTLALRLFGNMLAGHLMLLVFIVGGEYLLLEGDNLFLKFSGVLSFGFSIAMTFFELLIEFLQAFIFTLLAALYISDAVSEHH</sequence>
<reference evidence="13" key="1">
    <citation type="submission" date="2021-02" db="EMBL/GenBank/DDBJ databases">
        <title>Phycicoccus sp. MQZ13P-5T, whole genome shotgun sequence.</title>
        <authorList>
            <person name="Tuo L."/>
        </authorList>
    </citation>
    <scope>NUCLEOTIDE SEQUENCE</scope>
    <source>
        <strain evidence="13">MQZ13P-5</strain>
    </source>
</reference>
<dbReference type="Pfam" id="PF00119">
    <property type="entry name" value="ATP-synt_A"/>
    <property type="match status" value="1"/>
</dbReference>
<keyword evidence="3 11" id="KW-0813">Transport</keyword>
<evidence type="ECO:0000256" key="8">
    <source>
        <dbReference type="ARBA" id="ARBA00023065"/>
    </source>
</evidence>
<feature type="transmembrane region" description="Helical" evidence="11">
    <location>
        <begin position="179"/>
        <end position="195"/>
    </location>
</feature>
<keyword evidence="4 11" id="KW-0138">CF(0)</keyword>
<name>A0ABS2CL67_9MICO</name>
<dbReference type="InterPro" id="IPR000568">
    <property type="entry name" value="ATP_synth_F0_asu"/>
</dbReference>
<proteinExistence type="inferred from homology"/>
<evidence type="ECO:0000256" key="7">
    <source>
        <dbReference type="ARBA" id="ARBA00022989"/>
    </source>
</evidence>
<dbReference type="PROSITE" id="PS00449">
    <property type="entry name" value="ATPASE_A"/>
    <property type="match status" value="1"/>
</dbReference>
<gene>
    <name evidence="11 13" type="primary">atpB</name>
    <name evidence="13" type="ORF">JQN70_09620</name>
</gene>
<evidence type="ECO:0000313" key="14">
    <source>
        <dbReference type="Proteomes" id="UP001430172"/>
    </source>
</evidence>
<feature type="transmembrane region" description="Helical" evidence="11">
    <location>
        <begin position="232"/>
        <end position="251"/>
    </location>
</feature>
<dbReference type="InterPro" id="IPR045083">
    <property type="entry name" value="ATP_synth_F0_asu_bact/mt"/>
</dbReference>
<evidence type="ECO:0000256" key="5">
    <source>
        <dbReference type="ARBA" id="ARBA00022692"/>
    </source>
</evidence>
<dbReference type="PANTHER" id="PTHR11410">
    <property type="entry name" value="ATP SYNTHASE SUBUNIT A"/>
    <property type="match status" value="1"/>
</dbReference>
<keyword evidence="10 11" id="KW-0066">ATP synthesis</keyword>
<dbReference type="PRINTS" id="PR00123">
    <property type="entry name" value="ATPASEA"/>
</dbReference>
<comment type="caution">
    <text evidence="13">The sequence shown here is derived from an EMBL/GenBank/DDBJ whole genome shotgun (WGS) entry which is preliminary data.</text>
</comment>
<accession>A0ABS2CL67</accession>
<evidence type="ECO:0000256" key="9">
    <source>
        <dbReference type="ARBA" id="ARBA00023136"/>
    </source>
</evidence>
<dbReference type="RefSeq" id="WP_204131113.1">
    <property type="nucleotide sequence ID" value="NZ_JAFDVD010000009.1"/>
</dbReference>
<dbReference type="HAMAP" id="MF_01393">
    <property type="entry name" value="ATP_synth_a_bact"/>
    <property type="match status" value="1"/>
</dbReference>
<dbReference type="SUPFAM" id="SSF81336">
    <property type="entry name" value="F1F0 ATP synthase subunit A"/>
    <property type="match status" value="1"/>
</dbReference>
<dbReference type="PANTHER" id="PTHR11410:SF0">
    <property type="entry name" value="ATP SYNTHASE SUBUNIT A"/>
    <property type="match status" value="1"/>
</dbReference>
<feature type="transmembrane region" description="Helical" evidence="11">
    <location>
        <begin position="201"/>
        <end position="220"/>
    </location>
</feature>
<organism evidence="13 14">
    <name type="scientific">Phycicoccus sonneratiae</name>
    <dbReference type="NCBI Taxonomy" id="2807628"/>
    <lineage>
        <taxon>Bacteria</taxon>
        <taxon>Bacillati</taxon>
        <taxon>Actinomycetota</taxon>
        <taxon>Actinomycetes</taxon>
        <taxon>Micrococcales</taxon>
        <taxon>Intrasporangiaceae</taxon>
        <taxon>Phycicoccus</taxon>
    </lineage>
</organism>
<keyword evidence="7 11" id="KW-1133">Transmembrane helix</keyword>
<evidence type="ECO:0000256" key="4">
    <source>
        <dbReference type="ARBA" id="ARBA00022547"/>
    </source>
</evidence>
<comment type="subcellular location">
    <subcellularLocation>
        <location evidence="11 12">Cell membrane</location>
        <topology evidence="11 12">Multi-pass membrane protein</topology>
    </subcellularLocation>
    <subcellularLocation>
        <location evidence="1">Membrane</location>
        <topology evidence="1">Multi-pass membrane protein</topology>
    </subcellularLocation>
</comment>
<dbReference type="Gene3D" id="1.20.120.220">
    <property type="entry name" value="ATP synthase, F0 complex, subunit A"/>
    <property type="match status" value="1"/>
</dbReference>
<evidence type="ECO:0000256" key="11">
    <source>
        <dbReference type="HAMAP-Rule" id="MF_01393"/>
    </source>
</evidence>
<keyword evidence="8 11" id="KW-0406">Ion transport</keyword>
<feature type="transmembrane region" description="Helical" evidence="11">
    <location>
        <begin position="108"/>
        <end position="133"/>
    </location>
</feature>
<feature type="transmembrane region" description="Helical" evidence="11">
    <location>
        <begin position="139"/>
        <end position="158"/>
    </location>
</feature>
<dbReference type="InterPro" id="IPR023011">
    <property type="entry name" value="ATP_synth_F0_asu_AS"/>
</dbReference>
<keyword evidence="5 11" id="KW-0812">Transmembrane</keyword>
<keyword evidence="14" id="KW-1185">Reference proteome</keyword>
<evidence type="ECO:0000256" key="10">
    <source>
        <dbReference type="ARBA" id="ARBA00023310"/>
    </source>
</evidence>
<evidence type="ECO:0000313" key="13">
    <source>
        <dbReference type="EMBL" id="MBM6400642.1"/>
    </source>
</evidence>
<comment type="similarity">
    <text evidence="2 11 12">Belongs to the ATPase A chain family.</text>
</comment>
<protein>
    <recommendedName>
        <fullName evidence="11 12">ATP synthase subunit a</fullName>
    </recommendedName>
    <alternativeName>
        <fullName evidence="11">ATP synthase F0 sector subunit a</fullName>
    </alternativeName>
    <alternativeName>
        <fullName evidence="11">F-ATPase subunit 6</fullName>
    </alternativeName>
</protein>
<keyword evidence="6 11" id="KW-0375">Hydrogen ion transport</keyword>
<dbReference type="Proteomes" id="UP001430172">
    <property type="component" value="Unassembled WGS sequence"/>
</dbReference>
<evidence type="ECO:0000256" key="2">
    <source>
        <dbReference type="ARBA" id="ARBA00006810"/>
    </source>
</evidence>
<dbReference type="InterPro" id="IPR035908">
    <property type="entry name" value="F0_ATP_A_sf"/>
</dbReference>
<feature type="transmembrane region" description="Helical" evidence="11">
    <location>
        <begin position="44"/>
        <end position="67"/>
    </location>
</feature>
<evidence type="ECO:0000256" key="6">
    <source>
        <dbReference type="ARBA" id="ARBA00022781"/>
    </source>
</evidence>
<keyword evidence="11" id="KW-1003">Cell membrane</keyword>
<dbReference type="CDD" id="cd00310">
    <property type="entry name" value="ATP-synt_Fo_a_6"/>
    <property type="match status" value="1"/>
</dbReference>